<dbReference type="InterPro" id="IPR010734">
    <property type="entry name" value="Copine_C"/>
</dbReference>
<evidence type="ECO:0000313" key="2">
    <source>
        <dbReference type="Proteomes" id="UP000189704"/>
    </source>
</evidence>
<dbReference type="GO" id="GO:0005544">
    <property type="term" value="F:calcium-dependent phospholipid binding"/>
    <property type="evidence" value="ECO:0007669"/>
    <property type="project" value="InterPro"/>
</dbReference>
<dbReference type="PANTHER" id="PTHR10857:SF6">
    <property type="entry name" value="COPINE-7"/>
    <property type="match status" value="1"/>
</dbReference>
<sequence length="108" mass="11638">MADTREAIVRASRLPMSIIIVGVGNADFTDMQVLDGDDGVLRSPRGEPALRDIVQFVPFRELKNASPAALAKCVLAEVPKQVVEYYSHRELPPRGLGNPQEAGLGATP</sequence>
<evidence type="ECO:0000313" key="3">
    <source>
        <dbReference type="RefSeq" id="XP_008052969.1"/>
    </source>
</evidence>
<protein>
    <submittedName>
        <fullName evidence="3">Copine-7-like</fullName>
    </submittedName>
</protein>
<dbReference type="Pfam" id="PF07002">
    <property type="entry name" value="Copine"/>
    <property type="match status" value="1"/>
</dbReference>
<organism evidence="2 3">
    <name type="scientific">Carlito syrichta</name>
    <name type="common">Philippine tarsier</name>
    <name type="synonym">Tarsius syrichta</name>
    <dbReference type="NCBI Taxonomy" id="1868482"/>
    <lineage>
        <taxon>Eukaryota</taxon>
        <taxon>Metazoa</taxon>
        <taxon>Chordata</taxon>
        <taxon>Craniata</taxon>
        <taxon>Vertebrata</taxon>
        <taxon>Euteleostomi</taxon>
        <taxon>Mammalia</taxon>
        <taxon>Eutheria</taxon>
        <taxon>Euarchontoglires</taxon>
        <taxon>Primates</taxon>
        <taxon>Haplorrhini</taxon>
        <taxon>Tarsiiformes</taxon>
        <taxon>Tarsiidae</taxon>
        <taxon>Carlito</taxon>
    </lineage>
</organism>
<name>A0A1U7SYQ2_CARSF</name>
<dbReference type="SUPFAM" id="SSF53300">
    <property type="entry name" value="vWA-like"/>
    <property type="match status" value="1"/>
</dbReference>
<dbReference type="AlphaFoldDB" id="A0A1U7SYQ2"/>
<dbReference type="PANTHER" id="PTHR10857">
    <property type="entry name" value="COPINE"/>
    <property type="match status" value="1"/>
</dbReference>
<dbReference type="KEGG" id="csyr:103257040"/>
<proteinExistence type="predicted"/>
<dbReference type="InterPro" id="IPR045052">
    <property type="entry name" value="Copine"/>
</dbReference>
<evidence type="ECO:0000259" key="1">
    <source>
        <dbReference type="Pfam" id="PF07002"/>
    </source>
</evidence>
<dbReference type="RefSeq" id="XP_008052969.1">
    <property type="nucleotide sequence ID" value="XM_008054778.1"/>
</dbReference>
<dbReference type="InterPro" id="IPR036465">
    <property type="entry name" value="vWFA_dom_sf"/>
</dbReference>
<dbReference type="GO" id="GO:0005886">
    <property type="term" value="C:plasma membrane"/>
    <property type="evidence" value="ECO:0007669"/>
    <property type="project" value="TreeGrafter"/>
</dbReference>
<dbReference type="Proteomes" id="UP000189704">
    <property type="component" value="Unplaced"/>
</dbReference>
<feature type="domain" description="Copine C-terminal" evidence="1">
    <location>
        <begin position="1"/>
        <end position="93"/>
    </location>
</feature>
<reference evidence="3" key="1">
    <citation type="submission" date="2025-08" db="UniProtKB">
        <authorList>
            <consortium name="RefSeq"/>
        </authorList>
    </citation>
    <scope>IDENTIFICATION</scope>
</reference>
<gene>
    <name evidence="3" type="primary">LOC103257040</name>
</gene>
<dbReference type="OrthoDB" id="5855668at2759"/>
<dbReference type="GeneID" id="103257040"/>
<keyword evidence="2" id="KW-1185">Reference proteome</keyword>
<dbReference type="GO" id="GO:0071277">
    <property type="term" value="P:cellular response to calcium ion"/>
    <property type="evidence" value="ECO:0007669"/>
    <property type="project" value="TreeGrafter"/>
</dbReference>
<accession>A0A1U7SYQ2</accession>